<dbReference type="GO" id="GO:0019887">
    <property type="term" value="F:protein kinase regulator activity"/>
    <property type="evidence" value="ECO:0007669"/>
    <property type="project" value="TreeGrafter"/>
</dbReference>
<dbReference type="Gene3D" id="1.25.40.20">
    <property type="entry name" value="Ankyrin repeat-containing domain"/>
    <property type="match status" value="1"/>
</dbReference>
<dbReference type="PANTHER" id="PTHR24116">
    <property type="entry name" value="KINASE D-INTERACTING SUBSTRATE OF 220 KDA"/>
    <property type="match status" value="1"/>
</dbReference>
<dbReference type="PROSITE" id="PS50297">
    <property type="entry name" value="ANK_REP_REGION"/>
    <property type="match status" value="1"/>
</dbReference>
<dbReference type="InterPro" id="IPR052771">
    <property type="entry name" value="Neurotrophin_sig_adaptor"/>
</dbReference>
<dbReference type="SUPFAM" id="SSF48403">
    <property type="entry name" value="Ankyrin repeat"/>
    <property type="match status" value="1"/>
</dbReference>
<dbReference type="PANTHER" id="PTHR24116:SF0">
    <property type="entry name" value="KINASE D-INTERACTING SUBSTRATE OF 220 KDA"/>
    <property type="match status" value="1"/>
</dbReference>
<dbReference type="SMART" id="SM00248">
    <property type="entry name" value="ANK"/>
    <property type="match status" value="4"/>
</dbReference>
<dbReference type="InterPro" id="IPR002110">
    <property type="entry name" value="Ankyrin_rpt"/>
</dbReference>
<dbReference type="PROSITE" id="PS50088">
    <property type="entry name" value="ANK_REPEAT"/>
    <property type="match status" value="1"/>
</dbReference>
<dbReference type="GO" id="GO:0030165">
    <property type="term" value="F:PDZ domain binding"/>
    <property type="evidence" value="ECO:0007669"/>
    <property type="project" value="TreeGrafter"/>
</dbReference>
<evidence type="ECO:0000256" key="1">
    <source>
        <dbReference type="PROSITE-ProRule" id="PRU00023"/>
    </source>
</evidence>
<evidence type="ECO:0000313" key="2">
    <source>
        <dbReference type="EMBL" id="SEJ72164.1"/>
    </source>
</evidence>
<dbReference type="EMBL" id="FNXY01000012">
    <property type="protein sequence ID" value="SEJ72164.1"/>
    <property type="molecule type" value="Genomic_DNA"/>
</dbReference>
<sequence>MLCALNCQSQKLKPMTTSQQSIFQAVEQNNIHKIKEYIEQKKDLEIRNIKDETPLMSATYKNSLPVVTLLIDAGANVNAQDNILNSPFLYAGASGFTEIVRLCVKNGADYKVYNRFGGSALIPACEKGHIETVIELLKDKKFPINHINNLGWTALLEVMVIGKGGIETQTKITKLLIDAGCDVNIPDKDGVTSLTHARRNGYREIVTMLEKAGGH</sequence>
<reference evidence="2 3" key="1">
    <citation type="submission" date="2016-10" db="EMBL/GenBank/DDBJ databases">
        <authorList>
            <person name="de Groot N.N."/>
        </authorList>
    </citation>
    <scope>NUCLEOTIDE SEQUENCE [LARGE SCALE GENOMIC DNA]</scope>
    <source>
        <strain evidence="2 3">DSM 19938</strain>
    </source>
</reference>
<proteinExistence type="predicted"/>
<name>A0A1H7B5K8_9BACT</name>
<organism evidence="2 3">
    <name type="scientific">Dyadobacter koreensis</name>
    <dbReference type="NCBI Taxonomy" id="408657"/>
    <lineage>
        <taxon>Bacteria</taxon>
        <taxon>Pseudomonadati</taxon>
        <taxon>Bacteroidota</taxon>
        <taxon>Cytophagia</taxon>
        <taxon>Cytophagales</taxon>
        <taxon>Spirosomataceae</taxon>
        <taxon>Dyadobacter</taxon>
    </lineage>
</organism>
<dbReference type="InterPro" id="IPR036770">
    <property type="entry name" value="Ankyrin_rpt-contain_sf"/>
</dbReference>
<keyword evidence="1" id="KW-0040">ANK repeat</keyword>
<keyword evidence="3" id="KW-1185">Reference proteome</keyword>
<evidence type="ECO:0000313" key="3">
    <source>
        <dbReference type="Proteomes" id="UP000199532"/>
    </source>
</evidence>
<dbReference type="Proteomes" id="UP000199532">
    <property type="component" value="Unassembled WGS sequence"/>
</dbReference>
<accession>A0A1H7B5K8</accession>
<gene>
    <name evidence="2" type="ORF">SAMN04487995_6121</name>
</gene>
<dbReference type="STRING" id="408657.SAMN04487995_6121"/>
<dbReference type="AlphaFoldDB" id="A0A1H7B5K8"/>
<dbReference type="Pfam" id="PF12796">
    <property type="entry name" value="Ank_2"/>
    <property type="match status" value="1"/>
</dbReference>
<protein>
    <submittedName>
        <fullName evidence="2">Uncharacterized protein</fullName>
    </submittedName>
</protein>
<feature type="repeat" description="ANK" evidence="1">
    <location>
        <begin position="50"/>
        <end position="82"/>
    </location>
</feature>